<dbReference type="GO" id="GO:0006974">
    <property type="term" value="P:DNA damage response"/>
    <property type="evidence" value="ECO:0007669"/>
    <property type="project" value="InterPro"/>
</dbReference>
<dbReference type="InterPro" id="IPR037151">
    <property type="entry name" value="AlkB-like_sf"/>
</dbReference>
<accession>A0A132AE82</accession>
<dbReference type="PANTHER" id="PTHR21052:SF0">
    <property type="entry name" value="ALPHA-KETOGLUTARATE-DEPENDENT DIOXYGENASE ALKB HOMOLOG 7, MITOCHONDRIAL"/>
    <property type="match status" value="1"/>
</dbReference>
<dbReference type="Proteomes" id="UP000616769">
    <property type="component" value="Unassembled WGS sequence"/>
</dbReference>
<reference evidence="2 3" key="1">
    <citation type="journal article" date="2015" name="Parasit. Vectors">
        <title>Draft genome of the scabies mite.</title>
        <authorList>
            <person name="Rider S.D.Jr."/>
            <person name="Morgan M.S."/>
            <person name="Arlian L.G."/>
        </authorList>
    </citation>
    <scope>NUCLEOTIDE SEQUENCE [LARGE SCALE GENOMIC DNA]</scope>
    <source>
        <strain evidence="2">Arlian Lab</strain>
    </source>
</reference>
<name>A0A132AE82_SARSC</name>
<dbReference type="PANTHER" id="PTHR21052">
    <property type="entry name" value="SPERMATOGENESIS ASSOCIATED 11-RELATED"/>
    <property type="match status" value="1"/>
</dbReference>
<proteinExistence type="predicted"/>
<evidence type="ECO:0000256" key="1">
    <source>
        <dbReference type="ARBA" id="ARBA00001954"/>
    </source>
</evidence>
<dbReference type="EMBL" id="JXLN01013314">
    <property type="protein sequence ID" value="KPM09243.1"/>
    <property type="molecule type" value="Genomic_DNA"/>
</dbReference>
<evidence type="ECO:0000313" key="2">
    <source>
        <dbReference type="EMBL" id="KPM09243.1"/>
    </source>
</evidence>
<gene>
    <name evidence="2" type="ORF">QR98_0077760</name>
</gene>
<dbReference type="GO" id="GO:0005759">
    <property type="term" value="C:mitochondrial matrix"/>
    <property type="evidence" value="ECO:0007669"/>
    <property type="project" value="TreeGrafter"/>
</dbReference>
<dbReference type="GO" id="GO:0006631">
    <property type="term" value="P:fatty acid metabolic process"/>
    <property type="evidence" value="ECO:0007669"/>
    <property type="project" value="TreeGrafter"/>
</dbReference>
<dbReference type="VEuPathDB" id="VectorBase:SSCA005240"/>
<protein>
    <submittedName>
        <fullName evidence="2">DUF3762 domain containing protein</fullName>
    </submittedName>
</protein>
<dbReference type="Gene3D" id="2.60.120.590">
    <property type="entry name" value="Alpha-ketoglutarate-dependent dioxygenase AlkB-like"/>
    <property type="match status" value="1"/>
</dbReference>
<dbReference type="AlphaFoldDB" id="A0A132AE82"/>
<evidence type="ECO:0000313" key="3">
    <source>
        <dbReference type="Proteomes" id="UP000616769"/>
    </source>
</evidence>
<sequence>MFIVPDFVTEDEEQNLLQEIEDVFVRKRIRYERSHWDDAIHDYREIEHLNWSSKNQSIIERIRLNAFKTNKKHIRFVHILDVTKQGYIKPHVDSVRFCGDTIAGVSLLSDSVMRFRLEKNREIYVDVWLTRRSLYCMRFVRLLFSFKKSLQFPLYDRSSGDARYLYAHEILDERNSKFKNLTVERDHNCVRENLFKFL</sequence>
<comment type="caution">
    <text evidence="2">The sequence shown here is derived from an EMBL/GenBank/DDBJ whole genome shotgun (WGS) entry which is preliminary data.</text>
</comment>
<dbReference type="OrthoDB" id="28127at2759"/>
<dbReference type="SUPFAM" id="SSF51197">
    <property type="entry name" value="Clavaminate synthase-like"/>
    <property type="match status" value="1"/>
</dbReference>
<comment type="cofactor">
    <cofactor evidence="1">
        <name>Fe(2+)</name>
        <dbReference type="ChEBI" id="CHEBI:29033"/>
    </cofactor>
</comment>
<organism evidence="2 3">
    <name type="scientific">Sarcoptes scabiei</name>
    <name type="common">Itch mite</name>
    <name type="synonym">Acarus scabiei</name>
    <dbReference type="NCBI Taxonomy" id="52283"/>
    <lineage>
        <taxon>Eukaryota</taxon>
        <taxon>Metazoa</taxon>
        <taxon>Ecdysozoa</taxon>
        <taxon>Arthropoda</taxon>
        <taxon>Chelicerata</taxon>
        <taxon>Arachnida</taxon>
        <taxon>Acari</taxon>
        <taxon>Acariformes</taxon>
        <taxon>Sarcoptiformes</taxon>
        <taxon>Astigmata</taxon>
        <taxon>Psoroptidia</taxon>
        <taxon>Sarcoptoidea</taxon>
        <taxon>Sarcoptidae</taxon>
        <taxon>Sarcoptinae</taxon>
        <taxon>Sarcoptes</taxon>
    </lineage>
</organism>
<dbReference type="InterPro" id="IPR032870">
    <property type="entry name" value="ALKBH7-like"/>
</dbReference>